<dbReference type="EMBL" id="MK060179">
    <property type="protein sequence ID" value="QCR70267.1"/>
    <property type="molecule type" value="mRNA"/>
</dbReference>
<dbReference type="InterPro" id="IPR027443">
    <property type="entry name" value="IPNS-like_sf"/>
</dbReference>
<dbReference type="InterPro" id="IPR005123">
    <property type="entry name" value="Oxoglu/Fe-dep_dioxygenase_dom"/>
</dbReference>
<reference evidence="6" key="1">
    <citation type="submission" date="2018-10" db="EMBL/GenBank/DDBJ databases">
        <title>Transcriptome sequencing and physiological analysis of Pohlia nutans under salt stress reveal the important roles of ROS-scavenging system.</title>
        <authorList>
            <person name="Zhang W."/>
            <person name="Liu S."/>
            <person name="Li C."/>
            <person name="Zhang P."/>
            <person name="Zhang P."/>
        </authorList>
    </citation>
    <scope>NUCLEOTIDE SEQUENCE</scope>
    <source>
        <strain evidence="6">Antarctic Moss No.L</strain>
    </source>
</reference>
<dbReference type="SUPFAM" id="SSF51197">
    <property type="entry name" value="Clavaminate synthase-like"/>
    <property type="match status" value="1"/>
</dbReference>
<feature type="domain" description="Fe2OG dioxygenase" evidence="5">
    <location>
        <begin position="208"/>
        <end position="310"/>
    </location>
</feature>
<dbReference type="Pfam" id="PF03171">
    <property type="entry name" value="2OG-FeII_Oxy"/>
    <property type="match status" value="1"/>
</dbReference>
<sequence>MASNVPRKGALGYNVKELWEAGIGSVPTTFVQSASAQQAFTPHDDETHAADSIPVIDLSGLQEGDPTRRAATLAAIASACQEWGFFQVVNYGMSPALVKKMHKLGREFFDLSTEEKEVLAKDPKNPVGNGYGRQFLSSTNSTEDWQDVFFHYLLPLTHKHIDSWPNKPIAYRETMEEYGEGVLKLTDMLLDVFGELLGLKTGYLQETFGDTMLNARLNFYAACPEPSRVLGLRAHSDPNVMTVLVQDHVGGLQVKKGQHWVNVTPIDGALVVNLADQIQIVSNGKFQSVEHRVVTNQGDARLSIAMFRHASGDANIGPAPELVDALHPALYPTTNYTTYRASFHRKGHNGKVLPAQ</sequence>
<evidence type="ECO:0000313" key="6">
    <source>
        <dbReference type="EMBL" id="QCR70267.1"/>
    </source>
</evidence>
<dbReference type="Pfam" id="PF14226">
    <property type="entry name" value="DIOX_N"/>
    <property type="match status" value="1"/>
</dbReference>
<dbReference type="InterPro" id="IPR044861">
    <property type="entry name" value="IPNS-like_FE2OG_OXY"/>
</dbReference>
<keyword evidence="3 4" id="KW-0408">Iron</keyword>
<dbReference type="PANTHER" id="PTHR47991">
    <property type="entry name" value="OXOGLUTARATE/IRON-DEPENDENT DIOXYGENASE"/>
    <property type="match status" value="1"/>
</dbReference>
<keyword evidence="6" id="KW-0223">Dioxygenase</keyword>
<dbReference type="PROSITE" id="PS51471">
    <property type="entry name" value="FE2OG_OXY"/>
    <property type="match status" value="1"/>
</dbReference>
<evidence type="ECO:0000256" key="4">
    <source>
        <dbReference type="RuleBase" id="RU003682"/>
    </source>
</evidence>
<dbReference type="Gene3D" id="2.60.120.330">
    <property type="entry name" value="B-lactam Antibiotic, Isopenicillin N Synthase, Chain"/>
    <property type="match status" value="1"/>
</dbReference>
<evidence type="ECO:0000256" key="3">
    <source>
        <dbReference type="ARBA" id="ARBA00023004"/>
    </source>
</evidence>
<keyword evidence="4" id="KW-0560">Oxidoreductase</keyword>
<dbReference type="InterPro" id="IPR050295">
    <property type="entry name" value="Plant_2OG-oxidoreductases"/>
</dbReference>
<protein>
    <submittedName>
        <fullName evidence="6">2-oxoglutarate-dependent dioxygenase</fullName>
    </submittedName>
</protein>
<dbReference type="FunFam" id="2.60.120.330:FF:000079">
    <property type="entry name" value="Protein SRG1"/>
    <property type="match status" value="1"/>
</dbReference>
<dbReference type="GO" id="GO:0051213">
    <property type="term" value="F:dioxygenase activity"/>
    <property type="evidence" value="ECO:0007669"/>
    <property type="project" value="UniProtKB-KW"/>
</dbReference>
<organism evidence="6">
    <name type="scientific">Pohlia nutans</name>
    <dbReference type="NCBI Taxonomy" id="140635"/>
    <lineage>
        <taxon>Eukaryota</taxon>
        <taxon>Viridiplantae</taxon>
        <taxon>Streptophyta</taxon>
        <taxon>Embryophyta</taxon>
        <taxon>Bryophyta</taxon>
        <taxon>Bryophytina</taxon>
        <taxon>Bryopsida</taxon>
        <taxon>Bryidae</taxon>
        <taxon>Bryanae</taxon>
        <taxon>Bryales</taxon>
        <taxon>Mniaceae</taxon>
        <taxon>Pohlia</taxon>
    </lineage>
</organism>
<keyword evidence="2 4" id="KW-0479">Metal-binding</keyword>
<name>A0A4P8UMN6_9BRYO</name>
<comment type="similarity">
    <text evidence="1 4">Belongs to the iron/ascorbate-dependent oxidoreductase family.</text>
</comment>
<proteinExistence type="evidence at transcript level"/>
<evidence type="ECO:0000256" key="1">
    <source>
        <dbReference type="ARBA" id="ARBA00008056"/>
    </source>
</evidence>
<evidence type="ECO:0000259" key="5">
    <source>
        <dbReference type="PROSITE" id="PS51471"/>
    </source>
</evidence>
<dbReference type="InterPro" id="IPR026992">
    <property type="entry name" value="DIOX_N"/>
</dbReference>
<dbReference type="AlphaFoldDB" id="A0A4P8UMN6"/>
<gene>
    <name evidence="6" type="primary">2-ODD</name>
</gene>
<dbReference type="GO" id="GO:0046872">
    <property type="term" value="F:metal ion binding"/>
    <property type="evidence" value="ECO:0007669"/>
    <property type="project" value="UniProtKB-KW"/>
</dbReference>
<evidence type="ECO:0000256" key="2">
    <source>
        <dbReference type="ARBA" id="ARBA00022723"/>
    </source>
</evidence>
<accession>A0A4P8UMN6</accession>